<name>A0AC61QN08_9BACT</name>
<evidence type="ECO:0000313" key="2">
    <source>
        <dbReference type="Proteomes" id="UP000308886"/>
    </source>
</evidence>
<comment type="caution">
    <text evidence="1">The sequence shown here is derived from an EMBL/GenBank/DDBJ whole genome shotgun (WGS) entry which is preliminary data.</text>
</comment>
<keyword evidence="2" id="KW-1185">Reference proteome</keyword>
<proteinExistence type="predicted"/>
<protein>
    <submittedName>
        <fullName evidence="1">Uncharacterized protein</fullName>
    </submittedName>
</protein>
<accession>A0AC61QN08</accession>
<reference evidence="1" key="1">
    <citation type="submission" date="2019-04" db="EMBL/GenBank/DDBJ databases">
        <title>Microbes associate with the intestines of laboratory mice.</title>
        <authorList>
            <person name="Navarre W."/>
            <person name="Wong E."/>
            <person name="Huang K."/>
            <person name="Tropini C."/>
            <person name="Ng K."/>
            <person name="Yu B."/>
        </authorList>
    </citation>
    <scope>NUCLEOTIDE SEQUENCE</scope>
    <source>
        <strain evidence="1">NM73_A23</strain>
    </source>
</reference>
<organism evidence="1 2">
    <name type="scientific">Palleniella muris</name>
    <dbReference type="NCBI Taxonomy" id="3038145"/>
    <lineage>
        <taxon>Bacteria</taxon>
        <taxon>Pseudomonadati</taxon>
        <taxon>Bacteroidota</taxon>
        <taxon>Bacteroidia</taxon>
        <taxon>Bacteroidales</taxon>
        <taxon>Prevotellaceae</taxon>
        <taxon>Palleniella</taxon>
    </lineage>
</organism>
<sequence>MKKSILAVLLAFVAFSAKAENGCCDKNLFNHLGVGVEVGTTGIGFNLATPIGNYVQMRAGMSFLPNIKVKDIDVDLNGAQESWDEFQAQLPVGHEYKGVGLPEELLIDGKISMTNFKLLFDLYPSKHSSFHFTAGFYAGKRQIIEAYTTNCQKNLEAITYYNNNFAPQNNLQKIGVELGDYLLEPNGSEARAYLKTSGFKPYLGIGSGRAVPRKRVSFAWDLGVQFWGTPKIFIDQPEGQVQLQDEGVGGDGGKIIKTISKITVYPCLSFRINGRIF</sequence>
<dbReference type="EMBL" id="SRZC01000021">
    <property type="protein sequence ID" value="TGX80807.1"/>
    <property type="molecule type" value="Genomic_DNA"/>
</dbReference>
<dbReference type="Proteomes" id="UP000308886">
    <property type="component" value="Unassembled WGS sequence"/>
</dbReference>
<evidence type="ECO:0000313" key="1">
    <source>
        <dbReference type="EMBL" id="TGX80807.1"/>
    </source>
</evidence>
<gene>
    <name evidence="1" type="ORF">E5358_11715</name>
</gene>